<reference evidence="6 7" key="1">
    <citation type="submission" date="2024-07" db="EMBL/GenBank/DDBJ databases">
        <title>Uliginosibacterium flavum JJ3220;KACC:17644.</title>
        <authorList>
            <person name="Kim M.K."/>
        </authorList>
    </citation>
    <scope>NUCLEOTIDE SEQUENCE [LARGE SCALE GENOMIC DNA]</scope>
    <source>
        <strain evidence="6 7">KACC:17644</strain>
    </source>
</reference>
<evidence type="ECO:0000313" key="6">
    <source>
        <dbReference type="EMBL" id="MET7014227.1"/>
    </source>
</evidence>
<sequence>MNFQQLRIVRETVRQNYNLTEVANALFTSQPGVSKHIKDLEDELGVELFIRRGKRLLGLTEPGKELVVIVERMLLDARNIKKLADQFTQRDQGQLTVVTTHTQARYALPKIVTGFKQEYPKVHLALHQGSPQEIVQQLLSGDADIGIATESLDAEPELVTFPYYDWHHAVLVPVGHPLLDEPELTLAALAEHPLITYHSGFTGRSKIDKAFAEANLSPDIVISALDADVIKAYVELGLGVGIIAPGAFNPAKDTDLRLIDASHLFARNTTLIAVRRGHYLRGYAFRFIELCAPELTEPNVRAAVAPHRENGF</sequence>
<comment type="caution">
    <text evidence="6">The sequence shown here is derived from an EMBL/GenBank/DDBJ whole genome shotgun (WGS) entry which is preliminary data.</text>
</comment>
<keyword evidence="3" id="KW-0238">DNA-binding</keyword>
<dbReference type="CDD" id="cd08413">
    <property type="entry name" value="PBP2_CysB_like"/>
    <property type="match status" value="1"/>
</dbReference>
<keyword evidence="7" id="KW-1185">Reference proteome</keyword>
<evidence type="ECO:0000256" key="4">
    <source>
        <dbReference type="ARBA" id="ARBA00023163"/>
    </source>
</evidence>
<dbReference type="InterPro" id="IPR036388">
    <property type="entry name" value="WH-like_DNA-bd_sf"/>
</dbReference>
<organism evidence="6 7">
    <name type="scientific">Uliginosibacterium flavum</name>
    <dbReference type="NCBI Taxonomy" id="1396831"/>
    <lineage>
        <taxon>Bacteria</taxon>
        <taxon>Pseudomonadati</taxon>
        <taxon>Pseudomonadota</taxon>
        <taxon>Betaproteobacteria</taxon>
        <taxon>Rhodocyclales</taxon>
        <taxon>Zoogloeaceae</taxon>
        <taxon>Uliginosibacterium</taxon>
    </lineage>
</organism>
<dbReference type="Pfam" id="PF00126">
    <property type="entry name" value="HTH_1"/>
    <property type="match status" value="1"/>
</dbReference>
<evidence type="ECO:0000259" key="5">
    <source>
        <dbReference type="PROSITE" id="PS50931"/>
    </source>
</evidence>
<dbReference type="NCBIfam" id="NF009327">
    <property type="entry name" value="PRK12684.1"/>
    <property type="match status" value="1"/>
</dbReference>
<dbReference type="InterPro" id="IPR000847">
    <property type="entry name" value="LysR_HTH_N"/>
</dbReference>
<dbReference type="PRINTS" id="PR00039">
    <property type="entry name" value="HTHLYSR"/>
</dbReference>
<keyword evidence="4" id="KW-0804">Transcription</keyword>
<proteinExistence type="inferred from homology"/>
<dbReference type="Proteomes" id="UP001549691">
    <property type="component" value="Unassembled WGS sequence"/>
</dbReference>
<evidence type="ECO:0000313" key="7">
    <source>
        <dbReference type="Proteomes" id="UP001549691"/>
    </source>
</evidence>
<dbReference type="InterPro" id="IPR005119">
    <property type="entry name" value="LysR_subst-bd"/>
</dbReference>
<evidence type="ECO:0000256" key="1">
    <source>
        <dbReference type="ARBA" id="ARBA00009437"/>
    </source>
</evidence>
<evidence type="ECO:0000256" key="2">
    <source>
        <dbReference type="ARBA" id="ARBA00023015"/>
    </source>
</evidence>
<feature type="domain" description="HTH lysR-type" evidence="5">
    <location>
        <begin position="1"/>
        <end position="59"/>
    </location>
</feature>
<comment type="similarity">
    <text evidence="1">Belongs to the LysR transcriptional regulatory family.</text>
</comment>
<dbReference type="PROSITE" id="PS50931">
    <property type="entry name" value="HTH_LYSR"/>
    <property type="match status" value="1"/>
</dbReference>
<protein>
    <submittedName>
        <fullName evidence="6">CysB family HTH-type transcriptional regulator</fullName>
    </submittedName>
</protein>
<gene>
    <name evidence="6" type="ORF">ABXR19_08485</name>
</gene>
<dbReference type="SUPFAM" id="SSF46785">
    <property type="entry name" value="Winged helix' DNA-binding domain"/>
    <property type="match status" value="1"/>
</dbReference>
<dbReference type="PANTHER" id="PTHR30126">
    <property type="entry name" value="HTH-TYPE TRANSCRIPTIONAL REGULATOR"/>
    <property type="match status" value="1"/>
</dbReference>
<evidence type="ECO:0000256" key="3">
    <source>
        <dbReference type="ARBA" id="ARBA00023125"/>
    </source>
</evidence>
<dbReference type="EMBL" id="JBEWZI010000007">
    <property type="protein sequence ID" value="MET7014227.1"/>
    <property type="molecule type" value="Genomic_DNA"/>
</dbReference>
<dbReference type="PANTHER" id="PTHR30126:SF6">
    <property type="entry name" value="HTH-TYPE TRANSCRIPTIONAL REGULATOR CYSB-RELATED"/>
    <property type="match status" value="1"/>
</dbReference>
<dbReference type="RefSeq" id="WP_354600686.1">
    <property type="nucleotide sequence ID" value="NZ_JBEWZI010000007.1"/>
</dbReference>
<dbReference type="Gene3D" id="1.10.10.10">
    <property type="entry name" value="Winged helix-like DNA-binding domain superfamily/Winged helix DNA-binding domain"/>
    <property type="match status" value="1"/>
</dbReference>
<dbReference type="InterPro" id="IPR037423">
    <property type="entry name" value="CysB_PBP2"/>
</dbReference>
<dbReference type="Pfam" id="PF03466">
    <property type="entry name" value="LysR_substrate"/>
    <property type="match status" value="1"/>
</dbReference>
<accession>A0ABV2TJX8</accession>
<name>A0ABV2TJX8_9RHOO</name>
<dbReference type="SUPFAM" id="SSF53850">
    <property type="entry name" value="Periplasmic binding protein-like II"/>
    <property type="match status" value="1"/>
</dbReference>
<keyword evidence="2" id="KW-0805">Transcription regulation</keyword>
<dbReference type="Gene3D" id="3.40.190.10">
    <property type="entry name" value="Periplasmic binding protein-like II"/>
    <property type="match status" value="2"/>
</dbReference>
<dbReference type="InterPro" id="IPR036390">
    <property type="entry name" value="WH_DNA-bd_sf"/>
</dbReference>